<dbReference type="PANTHER" id="PTHR33254">
    <property type="entry name" value="4-HYDROXY-4-METHYL-2-OXOGLUTARATE ALDOLASE 3-RELATED"/>
    <property type="match status" value="1"/>
</dbReference>
<keyword evidence="3" id="KW-1185">Reference proteome</keyword>
<dbReference type="InterPro" id="IPR005493">
    <property type="entry name" value="RraA/RraA-like"/>
</dbReference>
<dbReference type="EMBL" id="KQ965803">
    <property type="protein sequence ID" value="KXS11384.1"/>
    <property type="molecule type" value="Genomic_DNA"/>
</dbReference>
<evidence type="ECO:0000313" key="3">
    <source>
        <dbReference type="Proteomes" id="UP000070544"/>
    </source>
</evidence>
<name>A0A139A3U4_GONPJ</name>
<dbReference type="GO" id="GO:0046872">
    <property type="term" value="F:metal ion binding"/>
    <property type="evidence" value="ECO:0007669"/>
    <property type="project" value="UniProtKB-KW"/>
</dbReference>
<evidence type="ECO:0000256" key="1">
    <source>
        <dbReference type="PIRSR" id="PIRSR605493-1"/>
    </source>
</evidence>
<dbReference type="PANTHER" id="PTHR33254:SF4">
    <property type="entry name" value="4-HYDROXY-4-METHYL-2-OXOGLUTARATE ALDOLASE 3-RELATED"/>
    <property type="match status" value="1"/>
</dbReference>
<reference evidence="2 3" key="1">
    <citation type="journal article" date="2015" name="Genome Biol. Evol.">
        <title>Phylogenomic analyses indicate that early fungi evolved digesting cell walls of algal ancestors of land plants.</title>
        <authorList>
            <person name="Chang Y."/>
            <person name="Wang S."/>
            <person name="Sekimoto S."/>
            <person name="Aerts A.L."/>
            <person name="Choi C."/>
            <person name="Clum A."/>
            <person name="LaButti K.M."/>
            <person name="Lindquist E.A."/>
            <person name="Yee Ngan C."/>
            <person name="Ohm R.A."/>
            <person name="Salamov A.A."/>
            <person name="Grigoriev I.V."/>
            <person name="Spatafora J.W."/>
            <person name="Berbee M.L."/>
        </authorList>
    </citation>
    <scope>NUCLEOTIDE SEQUENCE [LARGE SCALE GENOMIC DNA]</scope>
    <source>
        <strain evidence="2 3">JEL478</strain>
    </source>
</reference>
<dbReference type="SUPFAM" id="SSF89562">
    <property type="entry name" value="RraA-like"/>
    <property type="match status" value="1"/>
</dbReference>
<evidence type="ECO:0000313" key="2">
    <source>
        <dbReference type="EMBL" id="KXS11384.1"/>
    </source>
</evidence>
<dbReference type="CDD" id="cd16841">
    <property type="entry name" value="RraA_family"/>
    <property type="match status" value="1"/>
</dbReference>
<feature type="binding site" evidence="1">
    <location>
        <position position="155"/>
    </location>
    <ligand>
        <name>Mg(2+)</name>
        <dbReference type="ChEBI" id="CHEBI:18420"/>
    </ligand>
</feature>
<proteinExistence type="predicted"/>
<dbReference type="AlphaFoldDB" id="A0A139A3U4"/>
<dbReference type="InterPro" id="IPR036704">
    <property type="entry name" value="RraA/RraA-like_sf"/>
</dbReference>
<sequence length="254" mass="27675">MASTVQGPIAELLPKGWKPLSKEQLEQLSTIDSPSIANAIETFKVQPRVQGYTGTGVRLLAKGKGKAMVAYAVTVRGDSTSEYKAGIPQHPKLYAAVHALHQSGGEANPLPVVVVIDDDGDPSRIDWSCHLGEIMATTFRRCGAVGVVTDGGVRDIDEVREMGDLWYFARGLVVAHGRPTIYDVGIPANINGMYVRTGDLVHADENGVVVIPRELQDKIYQATVDFKAMEDDMLKAIRSPDFFKQFETLSTYKG</sequence>
<comment type="cofactor">
    <cofactor evidence="1">
        <name>Mg(2+)</name>
        <dbReference type="ChEBI" id="CHEBI:18420"/>
    </cofactor>
</comment>
<organism evidence="2 3">
    <name type="scientific">Gonapodya prolifera (strain JEL478)</name>
    <name type="common">Monoblepharis prolifera</name>
    <dbReference type="NCBI Taxonomy" id="1344416"/>
    <lineage>
        <taxon>Eukaryota</taxon>
        <taxon>Fungi</taxon>
        <taxon>Fungi incertae sedis</taxon>
        <taxon>Chytridiomycota</taxon>
        <taxon>Chytridiomycota incertae sedis</taxon>
        <taxon>Monoblepharidomycetes</taxon>
        <taxon>Monoblepharidales</taxon>
        <taxon>Gonapodyaceae</taxon>
        <taxon>Gonapodya</taxon>
    </lineage>
</organism>
<dbReference type="Gene3D" id="3.50.30.40">
    <property type="entry name" value="Ribonuclease E inhibitor RraA/RraA-like"/>
    <property type="match status" value="1"/>
</dbReference>
<keyword evidence="1" id="KW-0460">Magnesium</keyword>
<protein>
    <submittedName>
        <fullName evidence="2">RraA-like protein</fullName>
    </submittedName>
</protein>
<gene>
    <name evidence="2" type="ORF">M427DRAFT_439644</name>
</gene>
<accession>A0A139A3U4</accession>
<dbReference type="STRING" id="1344416.A0A139A3U4"/>
<feature type="binding site" evidence="1">
    <location>
        <begin position="132"/>
        <end position="135"/>
    </location>
    <ligand>
        <name>substrate</name>
    </ligand>
</feature>
<dbReference type="Proteomes" id="UP000070544">
    <property type="component" value="Unassembled WGS sequence"/>
</dbReference>
<keyword evidence="1" id="KW-0479">Metal-binding</keyword>
<dbReference type="OrthoDB" id="1476984at2759"/>
<feature type="binding site" evidence="1">
    <location>
        <position position="154"/>
    </location>
    <ligand>
        <name>substrate</name>
    </ligand>
</feature>
<dbReference type="Pfam" id="PF03737">
    <property type="entry name" value="RraA-like"/>
    <property type="match status" value="1"/>
</dbReference>